<evidence type="ECO:0000313" key="9">
    <source>
        <dbReference type="EMBL" id="MRS60755.1"/>
    </source>
</evidence>
<feature type="domain" description="MacB-like periplasmic core" evidence="8">
    <location>
        <begin position="425"/>
        <end position="626"/>
    </location>
</feature>
<keyword evidence="5 6" id="KW-0472">Membrane</keyword>
<dbReference type="EMBL" id="WJXZ01000002">
    <property type="protein sequence ID" value="MRS60755.1"/>
    <property type="molecule type" value="Genomic_DNA"/>
</dbReference>
<feature type="transmembrane region" description="Helical" evidence="6">
    <location>
        <begin position="21"/>
        <end position="41"/>
    </location>
</feature>
<protein>
    <submittedName>
        <fullName evidence="9">FtsX-like permease family protein</fullName>
    </submittedName>
</protein>
<sequence length="783" mass="87314">MVLNNFKMAWRLVRKQRLYSALNVAGLAIGLTTSLLLLLWINDELSFDRFHPNHARIIKVMLNISSDAQQTQTYGWVAAPVADAMKREIPGVLQASCSWEQKAVFHYQELTSEESGLAADQAFLQIFNFPLLKGNRATVLQTPNSLVITQRLARKYFGSTDPIGKIIRLDQTTDCKIAGVLADIPGNSSLQFDYLRPLPEPSARNSWLEVKANVFAVVDPKLDPEQLRLQLQALAKRHLPDWLTGWVYFPHKLDDWYLRSNFKNGQNMGGGRITYVRLFAIVVLLVLLIAAINFINLSTARATGRAKEVGVRKAVGAGKWALIGQFLGESWLLTGFAGLVALFLLIILLPVFNQLLQKQIVIDWTNPLYWLSYIGILVITGLLSGIYPAFVLSAFQPVRVLKGLRDRSTGGAARLRKGLVVVQFTTASMLLIGTGVVYQQIAYIRHHDPGFQQGNLIRFGAKGLTEPQAYQHAKAVLGSVPGIEGLSSSNASFQGTFGRNYVEWQEQVTSGKTMFAVITGDYDLLSTLKIRLLYGRTFSPQFGTDSSGVLINEAAARRMNFQKPLGQRIRVNNQAYQVIGVVKDFHIASMHQTIEPAVILYKTASINYFFARLSPQNRGAVLRQLENTYQTLRPGIPFAFQFIDQEYERVYHNELQIGTLANWFSAIAILVSCLGLVGLASFSVERRTKEIAIRKVLGASIGSLFFLLTRDFVGLVLLALVVAAFPSWYIMNEWLQTFAYHIRIGVDLFVLIGVLSVGIALLTVSWQSIRAALMNPVKNLRAD</sequence>
<feature type="transmembrane region" description="Helical" evidence="6">
    <location>
        <begin position="742"/>
        <end position="764"/>
    </location>
</feature>
<comment type="subcellular location">
    <subcellularLocation>
        <location evidence="1">Cell membrane</location>
        <topology evidence="1">Multi-pass membrane protein</topology>
    </subcellularLocation>
</comment>
<evidence type="ECO:0000259" key="8">
    <source>
        <dbReference type="Pfam" id="PF12704"/>
    </source>
</evidence>
<organism evidence="9 10">
    <name type="scientific">Larkinella terrae</name>
    <dbReference type="NCBI Taxonomy" id="2025311"/>
    <lineage>
        <taxon>Bacteria</taxon>
        <taxon>Pseudomonadati</taxon>
        <taxon>Bacteroidota</taxon>
        <taxon>Cytophagia</taxon>
        <taxon>Cytophagales</taxon>
        <taxon>Spirosomataceae</taxon>
        <taxon>Larkinella</taxon>
    </lineage>
</organism>
<gene>
    <name evidence="9" type="ORF">GJJ30_05575</name>
</gene>
<proteinExistence type="predicted"/>
<dbReference type="AlphaFoldDB" id="A0A7K0EG58"/>
<keyword evidence="10" id="KW-1185">Reference proteome</keyword>
<evidence type="ECO:0000256" key="2">
    <source>
        <dbReference type="ARBA" id="ARBA00022475"/>
    </source>
</evidence>
<keyword evidence="4 6" id="KW-1133">Transmembrane helix</keyword>
<evidence type="ECO:0000313" key="10">
    <source>
        <dbReference type="Proteomes" id="UP000441754"/>
    </source>
</evidence>
<evidence type="ECO:0000256" key="1">
    <source>
        <dbReference type="ARBA" id="ARBA00004651"/>
    </source>
</evidence>
<feature type="domain" description="MacB-like periplasmic core" evidence="8">
    <location>
        <begin position="20"/>
        <end position="233"/>
    </location>
</feature>
<feature type="transmembrane region" description="Helical" evidence="6">
    <location>
        <begin position="275"/>
        <end position="297"/>
    </location>
</feature>
<accession>A0A7K0EG58</accession>
<evidence type="ECO:0000256" key="5">
    <source>
        <dbReference type="ARBA" id="ARBA00023136"/>
    </source>
</evidence>
<evidence type="ECO:0000256" key="6">
    <source>
        <dbReference type="SAM" id="Phobius"/>
    </source>
</evidence>
<keyword evidence="2" id="KW-1003">Cell membrane</keyword>
<feature type="transmembrane region" description="Helical" evidence="6">
    <location>
        <begin position="331"/>
        <end position="352"/>
    </location>
</feature>
<dbReference type="PANTHER" id="PTHR30572">
    <property type="entry name" value="MEMBRANE COMPONENT OF TRANSPORTER-RELATED"/>
    <property type="match status" value="1"/>
</dbReference>
<dbReference type="PANTHER" id="PTHR30572:SF18">
    <property type="entry name" value="ABC-TYPE MACROLIDE FAMILY EXPORT SYSTEM PERMEASE COMPONENT 2"/>
    <property type="match status" value="1"/>
</dbReference>
<dbReference type="Pfam" id="PF12704">
    <property type="entry name" value="MacB_PCD"/>
    <property type="match status" value="2"/>
</dbReference>
<dbReference type="InterPro" id="IPR003838">
    <property type="entry name" value="ABC3_permease_C"/>
</dbReference>
<dbReference type="InterPro" id="IPR050250">
    <property type="entry name" value="Macrolide_Exporter_MacB"/>
</dbReference>
<feature type="domain" description="ABC3 transporter permease C-terminal" evidence="7">
    <location>
        <begin position="664"/>
        <end position="776"/>
    </location>
</feature>
<dbReference type="GO" id="GO:0022857">
    <property type="term" value="F:transmembrane transporter activity"/>
    <property type="evidence" value="ECO:0007669"/>
    <property type="project" value="TreeGrafter"/>
</dbReference>
<dbReference type="RefSeq" id="WP_154174015.1">
    <property type="nucleotide sequence ID" value="NZ_WJXZ01000002.1"/>
</dbReference>
<name>A0A7K0EG58_9BACT</name>
<dbReference type="Pfam" id="PF02687">
    <property type="entry name" value="FtsX"/>
    <property type="match status" value="2"/>
</dbReference>
<feature type="domain" description="ABC3 transporter permease C-terminal" evidence="7">
    <location>
        <begin position="281"/>
        <end position="394"/>
    </location>
</feature>
<comment type="caution">
    <text evidence="9">The sequence shown here is derived from an EMBL/GenBank/DDBJ whole genome shotgun (WGS) entry which is preliminary data.</text>
</comment>
<feature type="transmembrane region" description="Helical" evidence="6">
    <location>
        <begin position="663"/>
        <end position="684"/>
    </location>
</feature>
<evidence type="ECO:0000256" key="4">
    <source>
        <dbReference type="ARBA" id="ARBA00022989"/>
    </source>
</evidence>
<evidence type="ECO:0000259" key="7">
    <source>
        <dbReference type="Pfam" id="PF02687"/>
    </source>
</evidence>
<dbReference type="Proteomes" id="UP000441754">
    <property type="component" value="Unassembled WGS sequence"/>
</dbReference>
<evidence type="ECO:0000256" key="3">
    <source>
        <dbReference type="ARBA" id="ARBA00022692"/>
    </source>
</evidence>
<dbReference type="InterPro" id="IPR025857">
    <property type="entry name" value="MacB_PCD"/>
</dbReference>
<dbReference type="OrthoDB" id="905059at2"/>
<feature type="transmembrane region" description="Helical" evidence="6">
    <location>
        <begin position="372"/>
        <end position="398"/>
    </location>
</feature>
<keyword evidence="3 6" id="KW-0812">Transmembrane</keyword>
<dbReference type="GO" id="GO:0005886">
    <property type="term" value="C:plasma membrane"/>
    <property type="evidence" value="ECO:0007669"/>
    <property type="project" value="UniProtKB-SubCell"/>
</dbReference>
<feature type="transmembrane region" description="Helical" evidence="6">
    <location>
        <begin position="704"/>
        <end position="730"/>
    </location>
</feature>
<reference evidence="9 10" key="1">
    <citation type="journal article" date="2018" name="Antonie Van Leeuwenhoek">
        <title>Larkinella terrae sp. nov., isolated from soil on Jeju Island, South Korea.</title>
        <authorList>
            <person name="Ten L.N."/>
            <person name="Jeon J."/>
            <person name="Park S.J."/>
            <person name="Park S."/>
            <person name="Lee S.Y."/>
            <person name="Kim M.K."/>
            <person name="Jung H.Y."/>
        </authorList>
    </citation>
    <scope>NUCLEOTIDE SEQUENCE [LARGE SCALE GENOMIC DNA]</scope>
    <source>
        <strain evidence="9 10">KCTC 52001</strain>
    </source>
</reference>
<feature type="transmembrane region" description="Helical" evidence="6">
    <location>
        <begin position="419"/>
        <end position="438"/>
    </location>
</feature>